<sequence>MSSTSPLPTSQAASEPRYIILFSKPDDSLPEPLPSLEAIENAPVISEDYSTKHIAFFGNSYVVKYGYDVEPLEADNMRFVRQNTTVRVPRVYAVYQSESLKEGKHKTYIIMEKIAGESLDKLWAEFGAEQKSRIIQQLKESFSALRSLPSPGYYGSIDKKRPRDYLFVIKEPTSSIDEPYYTEEALVNDRTKSDITGK</sequence>
<dbReference type="PANTHER" id="PTHR21310">
    <property type="entry name" value="AMINOGLYCOSIDE PHOSPHOTRANSFERASE-RELATED-RELATED"/>
    <property type="match status" value="1"/>
</dbReference>
<evidence type="ECO:0000313" key="2">
    <source>
        <dbReference type="Proteomes" id="UP001642502"/>
    </source>
</evidence>
<dbReference type="PANTHER" id="PTHR21310:SF48">
    <property type="entry name" value="AMINOGLYCOSIDE PHOSPHOTRANSFERASE DOMAIN-CONTAINING PROTEIN"/>
    <property type="match status" value="1"/>
</dbReference>
<dbReference type="InterPro" id="IPR051678">
    <property type="entry name" value="AGP_Transferase"/>
</dbReference>
<dbReference type="SUPFAM" id="SSF56112">
    <property type="entry name" value="Protein kinase-like (PK-like)"/>
    <property type="match status" value="1"/>
</dbReference>
<comment type="caution">
    <text evidence="1">The sequence shown here is derived from an EMBL/GenBank/DDBJ whole genome shotgun (WGS) entry which is preliminary data.</text>
</comment>
<protein>
    <recommendedName>
        <fullName evidence="3">Aminoglycoside phosphotransferase domain-containing protein</fullName>
    </recommendedName>
</protein>
<evidence type="ECO:0000313" key="1">
    <source>
        <dbReference type="EMBL" id="CAK7267355.1"/>
    </source>
</evidence>
<dbReference type="InterPro" id="IPR011009">
    <property type="entry name" value="Kinase-like_dom_sf"/>
</dbReference>
<dbReference type="Proteomes" id="UP001642502">
    <property type="component" value="Unassembled WGS sequence"/>
</dbReference>
<reference evidence="1 2" key="1">
    <citation type="submission" date="2024-01" db="EMBL/GenBank/DDBJ databases">
        <authorList>
            <person name="Allen C."/>
            <person name="Tagirdzhanova G."/>
        </authorList>
    </citation>
    <scope>NUCLEOTIDE SEQUENCE [LARGE SCALE GENOMIC DNA]</scope>
    <source>
        <strain evidence="1 2">CBS 119000</strain>
    </source>
</reference>
<keyword evidence="2" id="KW-1185">Reference proteome</keyword>
<dbReference type="EMBL" id="CAWUON010000026">
    <property type="protein sequence ID" value="CAK7267355.1"/>
    <property type="molecule type" value="Genomic_DNA"/>
</dbReference>
<organism evidence="1 2">
    <name type="scientific">Sporothrix epigloea</name>
    <dbReference type="NCBI Taxonomy" id="1892477"/>
    <lineage>
        <taxon>Eukaryota</taxon>
        <taxon>Fungi</taxon>
        <taxon>Dikarya</taxon>
        <taxon>Ascomycota</taxon>
        <taxon>Pezizomycotina</taxon>
        <taxon>Sordariomycetes</taxon>
        <taxon>Sordariomycetidae</taxon>
        <taxon>Ophiostomatales</taxon>
        <taxon>Ophiostomataceae</taxon>
        <taxon>Sporothrix</taxon>
    </lineage>
</organism>
<accession>A0ABP0DJR3</accession>
<evidence type="ECO:0008006" key="3">
    <source>
        <dbReference type="Google" id="ProtNLM"/>
    </source>
</evidence>
<name>A0ABP0DJR3_9PEZI</name>
<gene>
    <name evidence="1" type="ORF">SEPCBS119000_002506</name>
</gene>
<proteinExistence type="predicted"/>